<gene>
    <name evidence="2" type="ORF">CCUG60883_01448</name>
    <name evidence="1" type="ORF">CCUG60885_04300</name>
</gene>
<evidence type="ECO:0000313" key="4">
    <source>
        <dbReference type="Proteomes" id="UP000295685"/>
    </source>
</evidence>
<dbReference type="AlphaFoldDB" id="A0A4R8SC39"/>
<evidence type="ECO:0000313" key="2">
    <source>
        <dbReference type="EMBL" id="TEA07414.1"/>
    </source>
</evidence>
<evidence type="ECO:0000313" key="3">
    <source>
        <dbReference type="Proteomes" id="UP000294844"/>
    </source>
</evidence>
<evidence type="ECO:0000313" key="1">
    <source>
        <dbReference type="EMBL" id="TDZ92185.1"/>
    </source>
</evidence>
<reference evidence="3 4" key="1">
    <citation type="journal article" date="2019" name="Sci. Rep.">
        <title>Extended insight into the Mycobacterium chelonae-abscessus complex through whole genome sequencing of Mycobacterium salmoniphilum outbreak and Mycobacterium salmoniphilum-like strains.</title>
        <authorList>
            <person name="Behra P.R.K."/>
            <person name="Das S."/>
            <person name="Pettersson B.M.F."/>
            <person name="Shirreff L."/>
            <person name="DuCote T."/>
            <person name="Jacobsson K.G."/>
            <person name="Ennis D.G."/>
            <person name="Kirsebom L.A."/>
        </authorList>
    </citation>
    <scope>NUCLEOTIDE SEQUENCE [LARGE SCALE GENOMIC DNA]</scope>
    <source>
        <strain evidence="2 3">CCUG 60883</strain>
        <strain evidence="1 4">CCUG 60885</strain>
    </source>
</reference>
<dbReference type="EMBL" id="PECK01000008">
    <property type="protein sequence ID" value="TDZ92185.1"/>
    <property type="molecule type" value="Genomic_DNA"/>
</dbReference>
<dbReference type="Proteomes" id="UP000295685">
    <property type="component" value="Unassembled WGS sequence"/>
</dbReference>
<keyword evidence="3" id="KW-1185">Reference proteome</keyword>
<dbReference type="EMBL" id="PECM01000005">
    <property type="protein sequence ID" value="TEA07414.1"/>
    <property type="molecule type" value="Genomic_DNA"/>
</dbReference>
<organism evidence="1 4">
    <name type="scientific">Mycobacteroides salmoniphilum</name>
    <dbReference type="NCBI Taxonomy" id="404941"/>
    <lineage>
        <taxon>Bacteria</taxon>
        <taxon>Bacillati</taxon>
        <taxon>Actinomycetota</taxon>
        <taxon>Actinomycetes</taxon>
        <taxon>Mycobacteriales</taxon>
        <taxon>Mycobacteriaceae</taxon>
        <taxon>Mycobacteroides</taxon>
    </lineage>
</organism>
<proteinExistence type="predicted"/>
<accession>A0A4R8SC39</accession>
<name>A0A4R8SC39_9MYCO</name>
<protein>
    <submittedName>
        <fullName evidence="1">Uncharacterized protein</fullName>
    </submittedName>
</protein>
<dbReference type="Proteomes" id="UP000294844">
    <property type="component" value="Unassembled WGS sequence"/>
</dbReference>
<sequence>MDRRVVVDIHKVWAATHWRQDPPAAGAARPSNSAAYEVKRHGLFVNVLQEGRQIAWMRLPTGEDLGLVLRRSAAGPADRG</sequence>
<comment type="caution">
    <text evidence="1">The sequence shown here is derived from an EMBL/GenBank/DDBJ whole genome shotgun (WGS) entry which is preliminary data.</text>
</comment>